<dbReference type="InterPro" id="IPR001810">
    <property type="entry name" value="F-box_dom"/>
</dbReference>
<feature type="non-terminal residue" evidence="2">
    <location>
        <position position="1"/>
    </location>
</feature>
<accession>A0ABQ7MLG6</accession>
<gene>
    <name evidence="2" type="primary">A04p001740.1_BraROA</name>
    <name evidence="2" type="ORF">IGI04_014178</name>
</gene>
<comment type="caution">
    <text evidence="2">The sequence shown here is derived from an EMBL/GenBank/DDBJ whole genome shotgun (WGS) entry which is preliminary data.</text>
</comment>
<dbReference type="Pfam" id="PF00646">
    <property type="entry name" value="F-box"/>
    <property type="match status" value="2"/>
</dbReference>
<keyword evidence="3" id="KW-1185">Reference proteome</keyword>
<name>A0ABQ7MLG6_BRACM</name>
<evidence type="ECO:0000313" key="2">
    <source>
        <dbReference type="EMBL" id="KAG5399571.1"/>
    </source>
</evidence>
<dbReference type="Gene3D" id="3.80.10.10">
    <property type="entry name" value="Ribonuclease Inhibitor"/>
    <property type="match status" value="1"/>
</dbReference>
<evidence type="ECO:0000313" key="3">
    <source>
        <dbReference type="Proteomes" id="UP000823674"/>
    </source>
</evidence>
<dbReference type="InterPro" id="IPR036047">
    <property type="entry name" value="F-box-like_dom_sf"/>
</dbReference>
<organism evidence="2 3">
    <name type="scientific">Brassica rapa subsp. trilocularis</name>
    <dbReference type="NCBI Taxonomy" id="1813537"/>
    <lineage>
        <taxon>Eukaryota</taxon>
        <taxon>Viridiplantae</taxon>
        <taxon>Streptophyta</taxon>
        <taxon>Embryophyta</taxon>
        <taxon>Tracheophyta</taxon>
        <taxon>Spermatophyta</taxon>
        <taxon>Magnoliopsida</taxon>
        <taxon>eudicotyledons</taxon>
        <taxon>Gunneridae</taxon>
        <taxon>Pentapetalae</taxon>
        <taxon>rosids</taxon>
        <taxon>malvids</taxon>
        <taxon>Brassicales</taxon>
        <taxon>Brassicaceae</taxon>
        <taxon>Brassiceae</taxon>
        <taxon>Brassica</taxon>
    </lineage>
</organism>
<dbReference type="SMART" id="SM00256">
    <property type="entry name" value="FBOX"/>
    <property type="match status" value="2"/>
</dbReference>
<protein>
    <recommendedName>
        <fullName evidence="1">F-box domain-containing protein</fullName>
    </recommendedName>
</protein>
<dbReference type="PANTHER" id="PTHR32212">
    <property type="entry name" value="CYCLIN-LIKE F-BOX"/>
    <property type="match status" value="1"/>
</dbReference>
<dbReference type="Proteomes" id="UP000823674">
    <property type="component" value="Chromosome A04"/>
</dbReference>
<dbReference type="PANTHER" id="PTHR32212:SF234">
    <property type="entry name" value="F-BOX_LRR-REPEAT PROTEIN 13-LIKE"/>
    <property type="match status" value="1"/>
</dbReference>
<evidence type="ECO:0000259" key="1">
    <source>
        <dbReference type="SMART" id="SM00256"/>
    </source>
</evidence>
<feature type="domain" description="F-box" evidence="1">
    <location>
        <begin position="272"/>
        <end position="312"/>
    </location>
</feature>
<dbReference type="EMBL" id="JADBGQ010000004">
    <property type="protein sequence ID" value="KAG5399571.1"/>
    <property type="molecule type" value="Genomic_DNA"/>
</dbReference>
<sequence length="711" mass="82204">HKRHSSSSSSSSSLSPNAKIRKLQHPIVDDDCISELPDDLLRKILSKLSTEEAVMTILLSSLWKDLWKWRPHFVLDMKRILDKTPTKLWEKISAQLASSMDKRRHGELHYTSRCDDGTLQNWIQHAIRVKHAKDLTINYIHDRKRRYRGTHLLDMLPKIFSHPSLTSLDKDINPMDSTQIAIKEAESWRVAQCATEISAIEGEDRIVETNLLRQPSPSGRWRCQVDASPSWIRENEATAMKRHSSSLSSSSPDAKIRKLQHPIIDDDCISELPDDLLRMILSKLPTEEAVMTILLSSLWMDLWKWRPHFVLDMKRILDKTPTKLWDKVSAQLASSMDKTFRQHHGDLESCTITSRCNDVILQNWIRRATRVKHTKDLTLNYIHGHKRRYRGTHMVYFLPEIFSHPSLTSLSLSGYTLERRRAFINCGNLKTLKLLNMFLFRVSTLSHVLAACSSLEVIVLEIVFLSGLGVLKIGNKNLKFLQVTFPDYVERIEVNAPCLDVLDVRDIKCESKNNFILTAPNIQFDRNDWVSRCVYRPHISYNVSELVQETKHTWYELLVSDFHGMPRHGTLSVSIDITNPKEVEILKELLLMWTTYKMIELEILFKTNNASREEEGECVSDGIAHEKLWEDAAPFPNAEFRVYKVWMYNFNGSSKEEFAFASRIVLQKTVMMKMMIETSSFPPMKKLEVEAAVAKLMELPKGNEDLSIECF</sequence>
<dbReference type="SUPFAM" id="SSF81383">
    <property type="entry name" value="F-box domain"/>
    <property type="match status" value="2"/>
</dbReference>
<dbReference type="InterPro" id="IPR032675">
    <property type="entry name" value="LRR_dom_sf"/>
</dbReference>
<reference evidence="2 3" key="1">
    <citation type="submission" date="2021-03" db="EMBL/GenBank/DDBJ databases">
        <authorList>
            <person name="King G.J."/>
            <person name="Bancroft I."/>
            <person name="Baten A."/>
            <person name="Bloomfield J."/>
            <person name="Borpatragohain P."/>
            <person name="He Z."/>
            <person name="Irish N."/>
            <person name="Irwin J."/>
            <person name="Liu K."/>
            <person name="Mauleon R.P."/>
            <person name="Moore J."/>
            <person name="Morris R."/>
            <person name="Ostergaard L."/>
            <person name="Wang B."/>
            <person name="Wells R."/>
        </authorList>
    </citation>
    <scope>NUCLEOTIDE SEQUENCE [LARGE SCALE GENOMIC DNA]</scope>
    <source>
        <strain evidence="2">R-o-18</strain>
        <tissue evidence="2">Leaf</tissue>
    </source>
</reference>
<dbReference type="SUPFAM" id="SSF52058">
    <property type="entry name" value="L domain-like"/>
    <property type="match status" value="1"/>
</dbReference>
<feature type="domain" description="F-box" evidence="1">
    <location>
        <begin position="36"/>
        <end position="76"/>
    </location>
</feature>
<proteinExistence type="predicted"/>